<dbReference type="HOGENOM" id="CLU_2480723_0_0_10"/>
<dbReference type="BioCyc" id="PGIN242619:G1G02-1078-MONOMER"/>
<organism evidence="1 2">
    <name type="scientific">Porphyromonas gingivalis (strain ATCC BAA-308 / W83)</name>
    <dbReference type="NCBI Taxonomy" id="242619"/>
    <lineage>
        <taxon>Bacteria</taxon>
        <taxon>Pseudomonadati</taxon>
        <taxon>Bacteroidota</taxon>
        <taxon>Bacteroidia</taxon>
        <taxon>Bacteroidales</taxon>
        <taxon>Porphyromonadaceae</taxon>
        <taxon>Porphyromonas</taxon>
    </lineage>
</organism>
<dbReference type="KEGG" id="pgi:PG_1150"/>
<reference evidence="1 2" key="1">
    <citation type="journal article" date="2003" name="J. Bacteriol.">
        <title>Complete genome sequence of the oral pathogenic bacterium Porphyromonas gingivalis strain W83.</title>
        <authorList>
            <person name="Nelson K."/>
            <person name="Fleishmann R."/>
            <person name="DeBoy R."/>
            <person name="Paulsen I."/>
            <person name="Fouts D."/>
            <person name="Eisen J."/>
            <person name="Daugherty S."/>
            <person name="Dodson R."/>
            <person name="Durkin A."/>
            <person name="Gwinn M."/>
            <person name="Haft D."/>
            <person name="Kolonay J."/>
            <person name="Nelson W."/>
            <person name="White O."/>
            <person name="Mason T."/>
            <person name="Tallon L."/>
            <person name="Gray J."/>
            <person name="Granger D."/>
            <person name="Tettelin H."/>
            <person name="Dong H."/>
            <person name="Galvin J."/>
            <person name="Duncan M."/>
            <person name="Dewhirst F."/>
            <person name="Fraser C."/>
        </authorList>
    </citation>
    <scope>NUCLEOTIDE SEQUENCE [LARGE SCALE GENOMIC DNA]</scope>
    <source>
        <strain evidence="2">ATCC BAA-308 / W83</strain>
    </source>
</reference>
<dbReference type="PATRIC" id="fig|242619.8.peg.1067"/>
<dbReference type="EnsemblBacteria" id="AAQ66254">
    <property type="protein sequence ID" value="AAQ66254"/>
    <property type="gene ID" value="PG_1150"/>
</dbReference>
<accession>Q7MVC3</accession>
<dbReference type="EMBL" id="AE015924">
    <property type="protein sequence ID" value="AAQ66254.1"/>
    <property type="molecule type" value="Genomic_DNA"/>
</dbReference>
<dbReference type="Proteomes" id="UP000000588">
    <property type="component" value="Chromosome"/>
</dbReference>
<proteinExistence type="predicted"/>
<name>Q7MVC3_PORGI</name>
<keyword evidence="2" id="KW-1185">Reference proteome</keyword>
<evidence type="ECO:0000313" key="2">
    <source>
        <dbReference type="Proteomes" id="UP000000588"/>
    </source>
</evidence>
<protein>
    <submittedName>
        <fullName evidence="1">Uncharacterized protein</fullName>
    </submittedName>
</protein>
<evidence type="ECO:0000313" key="1">
    <source>
        <dbReference type="EMBL" id="AAQ66254.1"/>
    </source>
</evidence>
<gene>
    <name evidence="1" type="ordered locus">PG_1150</name>
</gene>
<dbReference type="AlphaFoldDB" id="Q7MVC3"/>
<sequence>MRMRLKEIKEIGVSFKAKRNQISDAFQGIYSKNLVRVLYLIPECVHSNHRHRIFPHDEEFATFEKVGRNGILPAIDKKHIHHEQFQV</sequence>
<dbReference type="STRING" id="242619.PG_1150"/>